<comment type="caution">
    <text evidence="3">The sequence shown here is derived from an EMBL/GenBank/DDBJ whole genome shotgun (WGS) entry which is preliminary data.</text>
</comment>
<evidence type="ECO:0000256" key="1">
    <source>
        <dbReference type="SAM" id="SignalP"/>
    </source>
</evidence>
<dbReference type="InterPro" id="IPR011050">
    <property type="entry name" value="Pectin_lyase_fold/virulence"/>
</dbReference>
<gene>
    <name evidence="3" type="ORF">CfE428DRAFT_3061</name>
</gene>
<evidence type="ECO:0000313" key="3">
    <source>
        <dbReference type="EMBL" id="EDY19376.1"/>
    </source>
</evidence>
<reference evidence="3 4" key="1">
    <citation type="journal article" date="2011" name="J. Bacteriol.">
        <title>Genome sequence of Chthoniobacter flavus Ellin428, an aerobic heterotrophic soil bacterium.</title>
        <authorList>
            <person name="Kant R."/>
            <person name="van Passel M.W."/>
            <person name="Palva A."/>
            <person name="Lucas S."/>
            <person name="Lapidus A."/>
            <person name="Glavina Del Rio T."/>
            <person name="Dalin E."/>
            <person name="Tice H."/>
            <person name="Bruce D."/>
            <person name="Goodwin L."/>
            <person name="Pitluck S."/>
            <person name="Larimer F.W."/>
            <person name="Land M.L."/>
            <person name="Hauser L."/>
            <person name="Sangwan P."/>
            <person name="de Vos W.M."/>
            <person name="Janssen P.H."/>
            <person name="Smidt H."/>
        </authorList>
    </citation>
    <scope>NUCLEOTIDE SEQUENCE [LARGE SCALE GENOMIC DNA]</scope>
    <source>
        <strain evidence="3 4">Ellin428</strain>
    </source>
</reference>
<dbReference type="InParanoid" id="B4D2D6"/>
<dbReference type="EMBL" id="ABVL01000008">
    <property type="protein sequence ID" value="EDY19376.1"/>
    <property type="molecule type" value="Genomic_DNA"/>
</dbReference>
<organism evidence="3 4">
    <name type="scientific">Chthoniobacter flavus Ellin428</name>
    <dbReference type="NCBI Taxonomy" id="497964"/>
    <lineage>
        <taxon>Bacteria</taxon>
        <taxon>Pseudomonadati</taxon>
        <taxon>Verrucomicrobiota</taxon>
        <taxon>Spartobacteria</taxon>
        <taxon>Chthoniobacterales</taxon>
        <taxon>Chthoniobacteraceae</taxon>
        <taxon>Chthoniobacter</taxon>
    </lineage>
</organism>
<dbReference type="AlphaFoldDB" id="B4D2D6"/>
<name>B4D2D6_9BACT</name>
<dbReference type="PANTHER" id="PTHR36453:SF1">
    <property type="entry name" value="RIGHT HANDED BETA HELIX DOMAIN-CONTAINING PROTEIN"/>
    <property type="match status" value="1"/>
</dbReference>
<dbReference type="SUPFAM" id="SSF51126">
    <property type="entry name" value="Pectin lyase-like"/>
    <property type="match status" value="1"/>
</dbReference>
<dbReference type="Pfam" id="PF13229">
    <property type="entry name" value="Beta_helix"/>
    <property type="match status" value="1"/>
</dbReference>
<dbReference type="STRING" id="497964.CfE428DRAFT_3061"/>
<feature type="chain" id="PRO_5002802675" description="Right handed beta helix domain-containing protein" evidence="1">
    <location>
        <begin position="19"/>
        <end position="666"/>
    </location>
</feature>
<dbReference type="InterPro" id="IPR006626">
    <property type="entry name" value="PbH1"/>
</dbReference>
<protein>
    <recommendedName>
        <fullName evidence="2">Right handed beta helix domain-containing protein</fullName>
    </recommendedName>
</protein>
<dbReference type="RefSeq" id="WP_006980386.1">
    <property type="nucleotide sequence ID" value="NZ_ABVL01000008.1"/>
</dbReference>
<dbReference type="SMART" id="SM00710">
    <property type="entry name" value="PbH1"/>
    <property type="match status" value="6"/>
</dbReference>
<dbReference type="InterPro" id="IPR012334">
    <property type="entry name" value="Pectin_lyas_fold"/>
</dbReference>
<dbReference type="Proteomes" id="UP000005824">
    <property type="component" value="Unassembled WGS sequence"/>
</dbReference>
<dbReference type="eggNOG" id="COG3420">
    <property type="taxonomic scope" value="Bacteria"/>
</dbReference>
<dbReference type="PANTHER" id="PTHR36453">
    <property type="entry name" value="SECRETED PROTEIN-RELATED"/>
    <property type="match status" value="1"/>
</dbReference>
<keyword evidence="1" id="KW-0732">Signal</keyword>
<feature type="domain" description="Right handed beta helix" evidence="2">
    <location>
        <begin position="317"/>
        <end position="484"/>
    </location>
</feature>
<dbReference type="InterPro" id="IPR039448">
    <property type="entry name" value="Beta_helix"/>
</dbReference>
<accession>B4D2D6</accession>
<dbReference type="Gene3D" id="2.160.20.10">
    <property type="entry name" value="Single-stranded right-handed beta-helix, Pectin lyase-like"/>
    <property type="match status" value="2"/>
</dbReference>
<proteinExistence type="predicted"/>
<keyword evidence="4" id="KW-1185">Reference proteome</keyword>
<evidence type="ECO:0000259" key="2">
    <source>
        <dbReference type="Pfam" id="PF13229"/>
    </source>
</evidence>
<feature type="signal peptide" evidence="1">
    <location>
        <begin position="1"/>
        <end position="18"/>
    </location>
</feature>
<sequence precursor="true">MRPVSFVLLLASLASAHALTLDLKPGTDIPNLTAARDAARQAHAKDAKEPITVRIADGTYSLTEPVLFEPQDSGVTYEAAPGAKPVFTGGKKITGWKAGEDGLWTAHVEPGTTFEALWINGRRATRARTPKEDYMQATGQPLEALPGIKLAGPPQQTMLQVAPKDAEILRGLSPEELHDVNVVVLHSWSETRHRIASVRVEDGTLQFTGGSRNFFSLEPFHRLYFENLRAAVTDPGDWFLARNGTLYYKPRADEKPETVDAWAPVASQWLLFKGDPAKDDALVHDLHFRGLKFEHQAYTLPETGAGYHQAEEPLGAAIEADGLRNVSFEQCEFTHTMTHTLWFHRGCRDITLRQCWLHDLGGGGVKVGEPHVTDERNHTSFVTIDNCIIHTGGRYFLSSVGVLLFHASDCTIRHCDIADFFYSGVSIGWTWGYKPTPCARNVVENCHIHHLGWAVLSDMGAVYTLGPQPGTIIRGCHFHDIGCGSYGGWGMYNDEGSTGIVWENNLVHHTQDAGYHQHYGRGNIIRNNIIAYCAEEHVRRSRPEEFLAFAFEHNIVLMGEGRLFAHVDKNWDDGRVFLADNVYWKPGGPIPDFAGKSWADWQFMGRDTGSLVADPLFVAPEKGDWTMKPESPREKRSLSLPFRLENKPGSLAIAHGANSPPRNFRR</sequence>
<evidence type="ECO:0000313" key="4">
    <source>
        <dbReference type="Proteomes" id="UP000005824"/>
    </source>
</evidence>